<accession>A0A8H7JE80</accession>
<feature type="compositionally biased region" description="Polar residues" evidence="1">
    <location>
        <begin position="1"/>
        <end position="10"/>
    </location>
</feature>
<keyword evidence="3" id="KW-1185">Reference proteome</keyword>
<gene>
    <name evidence="2" type="ORF">EKO04_000539</name>
</gene>
<evidence type="ECO:0000313" key="2">
    <source>
        <dbReference type="EMBL" id="KAF9700923.1"/>
    </source>
</evidence>
<dbReference type="Proteomes" id="UP000651452">
    <property type="component" value="Unassembled WGS sequence"/>
</dbReference>
<feature type="region of interest" description="Disordered" evidence="1">
    <location>
        <begin position="68"/>
        <end position="93"/>
    </location>
</feature>
<evidence type="ECO:0000313" key="3">
    <source>
        <dbReference type="Proteomes" id="UP000651452"/>
    </source>
</evidence>
<comment type="caution">
    <text evidence="2">The sequence shown here is derived from an EMBL/GenBank/DDBJ whole genome shotgun (WGS) entry which is preliminary data.</text>
</comment>
<name>A0A8H7JE80_9PLEO</name>
<protein>
    <submittedName>
        <fullName evidence="2">Uncharacterized protein</fullName>
    </submittedName>
</protein>
<dbReference type="AlphaFoldDB" id="A0A8H7JE80"/>
<dbReference type="EMBL" id="RZGK01000002">
    <property type="protein sequence ID" value="KAF9700923.1"/>
    <property type="molecule type" value="Genomic_DNA"/>
</dbReference>
<reference evidence="2" key="2">
    <citation type="submission" date="2020-09" db="EMBL/GenBank/DDBJ databases">
        <title>Reference genome assembly for Australian Ascochyta lentis isolate Al4.</title>
        <authorList>
            <person name="Lee R.C."/>
            <person name="Farfan-Caceres L.M."/>
            <person name="Debler J.W."/>
            <person name="Williams A.H."/>
            <person name="Henares B.M."/>
        </authorList>
    </citation>
    <scope>NUCLEOTIDE SEQUENCE</scope>
    <source>
        <strain evidence="2">Al4</strain>
    </source>
</reference>
<feature type="compositionally biased region" description="Basic and acidic residues" evidence="1">
    <location>
        <begin position="12"/>
        <end position="23"/>
    </location>
</feature>
<organism evidence="2 3">
    <name type="scientific">Ascochyta lentis</name>
    <dbReference type="NCBI Taxonomy" id="205686"/>
    <lineage>
        <taxon>Eukaryota</taxon>
        <taxon>Fungi</taxon>
        <taxon>Dikarya</taxon>
        <taxon>Ascomycota</taxon>
        <taxon>Pezizomycotina</taxon>
        <taxon>Dothideomycetes</taxon>
        <taxon>Pleosporomycetidae</taxon>
        <taxon>Pleosporales</taxon>
        <taxon>Pleosporineae</taxon>
        <taxon>Didymellaceae</taxon>
        <taxon>Ascochyta</taxon>
    </lineage>
</organism>
<dbReference type="Gene3D" id="2.60.120.260">
    <property type="entry name" value="Galactose-binding domain-like"/>
    <property type="match status" value="1"/>
</dbReference>
<feature type="region of interest" description="Disordered" evidence="1">
    <location>
        <begin position="1"/>
        <end position="29"/>
    </location>
</feature>
<reference evidence="2" key="1">
    <citation type="submission" date="2018-12" db="EMBL/GenBank/DDBJ databases">
        <authorList>
            <person name="Syme R.A."/>
            <person name="Farfan-Caceres L."/>
            <person name="Lichtenzveig J."/>
        </authorList>
    </citation>
    <scope>NUCLEOTIDE SEQUENCE</scope>
    <source>
        <strain evidence="2">Al4</strain>
    </source>
</reference>
<evidence type="ECO:0000256" key="1">
    <source>
        <dbReference type="SAM" id="MobiDB-lite"/>
    </source>
</evidence>
<dbReference type="OrthoDB" id="3769880at2759"/>
<sequence>MLWSASQQVADTGRRLQDPEPPRDGAAGASDAFALAQPLSAFQPDLIQLTSYRLSSNDPESVQLNSLQLRPSHHHGTTNRPRLTHQAPHQAPPPPPPLLLLLPHTLALVTPKACPNKLTNPSFETGHLTPWLTILTSAWPIHNTTTTHPSSAPPHNGTYTYHAHSTSTISSSLSLSQSNIPLPVGVTVQCWAWIASSRAEGETRVDVFLDGVVCGSRVVSAGKGEEEGWVRVGGEVTVTGGVEGEGSTFVVVASSQGAGKDGWEVWVDDAGVGGC</sequence>
<proteinExistence type="predicted"/>